<gene>
    <name evidence="3" type="ORF">S01H4_55497</name>
</gene>
<reference evidence="3" key="1">
    <citation type="journal article" date="2014" name="Front. Microbiol.">
        <title>High frequency of phylogenetically diverse reductive dehalogenase-homologous genes in deep subseafloor sedimentary metagenomes.</title>
        <authorList>
            <person name="Kawai M."/>
            <person name="Futagami T."/>
            <person name="Toyoda A."/>
            <person name="Takaki Y."/>
            <person name="Nishi S."/>
            <person name="Hori S."/>
            <person name="Arai W."/>
            <person name="Tsubouchi T."/>
            <person name="Morono Y."/>
            <person name="Uchiyama I."/>
            <person name="Ito T."/>
            <person name="Fujiyama A."/>
            <person name="Inagaki F."/>
            <person name="Takami H."/>
        </authorList>
    </citation>
    <scope>NUCLEOTIDE SEQUENCE</scope>
    <source>
        <strain evidence="3">Expedition CK06-06</strain>
    </source>
</reference>
<feature type="non-terminal residue" evidence="3">
    <location>
        <position position="1"/>
    </location>
</feature>
<accession>X1DEW5</accession>
<comment type="caution">
    <text evidence="3">The sequence shown here is derived from an EMBL/GenBank/DDBJ whole genome shotgun (WGS) entry which is preliminary data.</text>
</comment>
<keyword evidence="1" id="KW-0812">Transmembrane</keyword>
<dbReference type="InterPro" id="IPR003018">
    <property type="entry name" value="GAF"/>
</dbReference>
<evidence type="ECO:0000313" key="3">
    <source>
        <dbReference type="EMBL" id="GAH06865.1"/>
    </source>
</evidence>
<dbReference type="Pfam" id="PF13185">
    <property type="entry name" value="GAF_2"/>
    <property type="match status" value="1"/>
</dbReference>
<dbReference type="Gene3D" id="3.30.450.40">
    <property type="match status" value="1"/>
</dbReference>
<feature type="transmembrane region" description="Helical" evidence="1">
    <location>
        <begin position="36"/>
        <end position="55"/>
    </location>
</feature>
<name>X1DEW5_9ZZZZ</name>
<evidence type="ECO:0000256" key="1">
    <source>
        <dbReference type="SAM" id="Phobius"/>
    </source>
</evidence>
<evidence type="ECO:0000259" key="2">
    <source>
        <dbReference type="SMART" id="SM00065"/>
    </source>
</evidence>
<dbReference type="EMBL" id="BART01032036">
    <property type="protein sequence ID" value="GAH06865.1"/>
    <property type="molecule type" value="Genomic_DNA"/>
</dbReference>
<dbReference type="SMART" id="SM00065">
    <property type="entry name" value="GAF"/>
    <property type="match status" value="1"/>
</dbReference>
<feature type="non-terminal residue" evidence="3">
    <location>
        <position position="249"/>
    </location>
</feature>
<dbReference type="InterPro" id="IPR029016">
    <property type="entry name" value="GAF-like_dom_sf"/>
</dbReference>
<dbReference type="AlphaFoldDB" id="X1DEW5"/>
<keyword evidence="1" id="KW-1133">Transmembrane helix</keyword>
<keyword evidence="1" id="KW-0472">Membrane</keyword>
<dbReference type="SUPFAM" id="SSF55781">
    <property type="entry name" value="GAF domain-like"/>
    <property type="match status" value="1"/>
</dbReference>
<sequence length="249" mass="27309">YFIGSIIPLALLVYFTVIYIYPIIIEGNSEGVPIHIPILLVLAVTLSLLGLTVSVNTINSSISSIKNLHIKLNSLVDITKLFRTTPYLDVLSENIVKAAIRLSSSEGGSLLLYDYSGNLKYNVVKGKGSRELTDRIVEKGEGFSGWVIDNGKSLISNNPGKDERYNPVIYNETGIDPKSILVSPLIHSKNVIGAIEVFNRKDGDYTAEDDKLLHSLADQAAISISQCRFLDTQKSDLINITSILIEAQD</sequence>
<feature type="transmembrane region" description="Helical" evidence="1">
    <location>
        <begin position="6"/>
        <end position="24"/>
    </location>
</feature>
<protein>
    <recommendedName>
        <fullName evidence="2">GAF domain-containing protein</fullName>
    </recommendedName>
</protein>
<feature type="domain" description="GAF" evidence="2">
    <location>
        <begin position="87"/>
        <end position="234"/>
    </location>
</feature>
<organism evidence="3">
    <name type="scientific">marine sediment metagenome</name>
    <dbReference type="NCBI Taxonomy" id="412755"/>
    <lineage>
        <taxon>unclassified sequences</taxon>
        <taxon>metagenomes</taxon>
        <taxon>ecological metagenomes</taxon>
    </lineage>
</organism>
<proteinExistence type="predicted"/>